<evidence type="ECO:0000256" key="2">
    <source>
        <dbReference type="ARBA" id="ARBA00005752"/>
    </source>
</evidence>
<dbReference type="PANTHER" id="PTHR43284:SF1">
    <property type="entry name" value="ASPARAGINE SYNTHETASE"/>
    <property type="match status" value="1"/>
</dbReference>
<dbReference type="PANTHER" id="PTHR43284">
    <property type="entry name" value="ASPARAGINE SYNTHETASE (GLUTAMINE-HYDROLYZING)"/>
    <property type="match status" value="1"/>
</dbReference>
<dbReference type="SUPFAM" id="SSF56235">
    <property type="entry name" value="N-terminal nucleophile aminohydrolases (Ntn hydrolases)"/>
    <property type="match status" value="1"/>
</dbReference>
<comment type="pathway">
    <text evidence="1">Amino-acid biosynthesis; L-asparagine biosynthesis; L-asparagine from L-aspartate (L-Gln route): step 1/1.</text>
</comment>
<dbReference type="PATRIC" id="fig|452652.3.peg.4696"/>
<comment type="catalytic activity">
    <reaction evidence="5">
        <text>L-aspartate + L-glutamine + ATP + H2O = L-asparagine + L-glutamate + AMP + diphosphate + H(+)</text>
        <dbReference type="Rhea" id="RHEA:12228"/>
        <dbReference type="ChEBI" id="CHEBI:15377"/>
        <dbReference type="ChEBI" id="CHEBI:15378"/>
        <dbReference type="ChEBI" id="CHEBI:29985"/>
        <dbReference type="ChEBI" id="CHEBI:29991"/>
        <dbReference type="ChEBI" id="CHEBI:30616"/>
        <dbReference type="ChEBI" id="CHEBI:33019"/>
        <dbReference type="ChEBI" id="CHEBI:58048"/>
        <dbReference type="ChEBI" id="CHEBI:58359"/>
        <dbReference type="ChEBI" id="CHEBI:456215"/>
        <dbReference type="EC" id="6.3.5.4"/>
    </reaction>
</comment>
<feature type="domain" description="Asparagine synthetase" evidence="6">
    <location>
        <begin position="203"/>
        <end position="574"/>
    </location>
</feature>
<dbReference type="InterPro" id="IPR001962">
    <property type="entry name" value="Asn_synthase"/>
</dbReference>
<organism evidence="7 8">
    <name type="scientific">Kitasatospora setae (strain ATCC 33774 / DSM 43861 / JCM 3304 / KCC A-0304 / NBRC 14216 / KM-6054)</name>
    <name type="common">Streptomyces setae</name>
    <dbReference type="NCBI Taxonomy" id="452652"/>
    <lineage>
        <taxon>Bacteria</taxon>
        <taxon>Bacillati</taxon>
        <taxon>Actinomycetota</taxon>
        <taxon>Actinomycetes</taxon>
        <taxon>Kitasatosporales</taxon>
        <taxon>Streptomycetaceae</taxon>
        <taxon>Kitasatospora</taxon>
    </lineage>
</organism>
<keyword evidence="8" id="KW-1185">Reference proteome</keyword>
<proteinExistence type="inferred from homology"/>
<dbReference type="AlphaFoldDB" id="E4NG58"/>
<dbReference type="Proteomes" id="UP000007076">
    <property type="component" value="Chromosome"/>
</dbReference>
<dbReference type="InterPro" id="IPR051786">
    <property type="entry name" value="ASN_synthetase/amidase"/>
</dbReference>
<evidence type="ECO:0000259" key="6">
    <source>
        <dbReference type="Pfam" id="PF00733"/>
    </source>
</evidence>
<comment type="similarity">
    <text evidence="2">Belongs to the asparagine synthetase family.</text>
</comment>
<dbReference type="STRING" id="452652.KSE_47080"/>
<dbReference type="SUPFAM" id="SSF52402">
    <property type="entry name" value="Adenine nucleotide alpha hydrolases-like"/>
    <property type="match status" value="1"/>
</dbReference>
<sequence length="589" mass="62403">MLPGKPPAARPAAALVQAGAEVLAWADDQPWIVGRAGSDRVTSTSAGRYRVAVIGDHRVEAAELADRAGALRPSGRWERLLELPGSYHLVVLDGSVTWLFGDSAGLRPVFATVQSGAVFLGSRARPLAALGHRHLDVDHLAVQLLAPAPPLALAESGTSPYRGVSELPPGTAARIDASGALRTEAWWTVPDDDVGAADGAVLLREALRGAVAVRCEADAPVAVELSGGLDSSALSALAFERVGPRTLNLSRASADPANDDLRWARLVTAAQPGAGHRVLAVGEVPGQFDGWQQALPLDSPGPTAVSPARAAFLWQQALDGGARVLLSGKGGDEVLLPPLTYLGSAPRLLARQHRRGWTALRGTRVRDVRAEAAFPGPYRAAVAGALDGAMDWESGPWVPRWLTVTARRRLEERLRDAAAGARPLHDRPHQHTAVAALRAMARWNRLQADAAGTLGLRMAYPFQDRAVLDAALSVRGHHRSSPFAFKPLLTGALRDVLPAEVLTRRTKGGYNADDRAAARRHRRGLASLLLRDSALADHGLVDPAALAPAVREWAAAEGTDELTLLMTLNAEVWARTAEGRPLTEGAVLC</sequence>
<evidence type="ECO:0000256" key="1">
    <source>
        <dbReference type="ARBA" id="ARBA00005187"/>
    </source>
</evidence>
<dbReference type="EMBL" id="AP010968">
    <property type="protein sequence ID" value="BAJ30488.1"/>
    <property type="molecule type" value="Genomic_DNA"/>
</dbReference>
<reference evidence="7 8" key="1">
    <citation type="journal article" date="2010" name="DNA Res.">
        <title>Genome sequence of Kitasatospora setae NBRC 14216T: an evolutionary snapshot of the family Streptomycetaceae.</title>
        <authorList>
            <person name="Ichikawa N."/>
            <person name="Oguchi A."/>
            <person name="Ikeda H."/>
            <person name="Ishikawa J."/>
            <person name="Kitani S."/>
            <person name="Watanabe Y."/>
            <person name="Nakamura S."/>
            <person name="Katano Y."/>
            <person name="Kishi E."/>
            <person name="Sasagawa M."/>
            <person name="Ankai A."/>
            <person name="Fukui S."/>
            <person name="Hashimoto Y."/>
            <person name="Kamata S."/>
            <person name="Otoguro M."/>
            <person name="Tanikawa S."/>
            <person name="Nihira T."/>
            <person name="Horinouchi S."/>
            <person name="Ohnishi Y."/>
            <person name="Hayakawa M."/>
            <person name="Kuzuyama T."/>
            <person name="Arisawa A."/>
            <person name="Nomoto F."/>
            <person name="Miura H."/>
            <person name="Takahashi Y."/>
            <person name="Fujita N."/>
        </authorList>
    </citation>
    <scope>NUCLEOTIDE SEQUENCE [LARGE SCALE GENOMIC DNA]</scope>
    <source>
        <strain evidence="8">ATCC 33774 / DSM 43861 / JCM 3304 / KCC A-0304 / NBRC 14216 / KM-6054</strain>
    </source>
</reference>
<dbReference type="HOGENOM" id="CLU_021410_0_0_11"/>
<dbReference type="KEGG" id="ksk:KSE_47080"/>
<evidence type="ECO:0000313" key="7">
    <source>
        <dbReference type="EMBL" id="BAJ30488.1"/>
    </source>
</evidence>
<keyword evidence="4" id="KW-0061">Asparagine biosynthesis</keyword>
<protein>
    <recommendedName>
        <fullName evidence="3">asparagine synthase (glutamine-hydrolyzing)</fullName>
        <ecNumber evidence="3">6.3.5.4</ecNumber>
    </recommendedName>
</protein>
<dbReference type="Gene3D" id="3.60.20.10">
    <property type="entry name" value="Glutamine Phosphoribosylpyrophosphate, subunit 1, domain 1"/>
    <property type="match status" value="1"/>
</dbReference>
<dbReference type="EC" id="6.3.5.4" evidence="3"/>
<dbReference type="PIRSF" id="PIRSF001589">
    <property type="entry name" value="Asn_synthetase_glu-h"/>
    <property type="match status" value="1"/>
</dbReference>
<evidence type="ECO:0000256" key="4">
    <source>
        <dbReference type="ARBA" id="ARBA00022888"/>
    </source>
</evidence>
<keyword evidence="4" id="KW-0028">Amino-acid biosynthesis</keyword>
<evidence type="ECO:0000313" key="8">
    <source>
        <dbReference type="Proteomes" id="UP000007076"/>
    </source>
</evidence>
<accession>E4NG58</accession>
<dbReference type="InterPro" id="IPR029055">
    <property type="entry name" value="Ntn_hydrolases_N"/>
</dbReference>
<dbReference type="GO" id="GO:0005829">
    <property type="term" value="C:cytosol"/>
    <property type="evidence" value="ECO:0007669"/>
    <property type="project" value="TreeGrafter"/>
</dbReference>
<dbReference type="Gene3D" id="3.40.50.620">
    <property type="entry name" value="HUPs"/>
    <property type="match status" value="2"/>
</dbReference>
<dbReference type="Pfam" id="PF00733">
    <property type="entry name" value="Asn_synthase"/>
    <property type="match status" value="1"/>
</dbReference>
<dbReference type="GO" id="GO:0004066">
    <property type="term" value="F:asparagine synthase (glutamine-hydrolyzing) activity"/>
    <property type="evidence" value="ECO:0007669"/>
    <property type="project" value="UniProtKB-EC"/>
</dbReference>
<dbReference type="GO" id="GO:0006529">
    <property type="term" value="P:asparagine biosynthetic process"/>
    <property type="evidence" value="ECO:0007669"/>
    <property type="project" value="UniProtKB-KW"/>
</dbReference>
<name>E4NG58_KITSK</name>
<evidence type="ECO:0000256" key="3">
    <source>
        <dbReference type="ARBA" id="ARBA00012737"/>
    </source>
</evidence>
<dbReference type="InterPro" id="IPR014729">
    <property type="entry name" value="Rossmann-like_a/b/a_fold"/>
</dbReference>
<evidence type="ECO:0000256" key="5">
    <source>
        <dbReference type="ARBA" id="ARBA00048741"/>
    </source>
</evidence>
<gene>
    <name evidence="7" type="ordered locus">KSE_47080</name>
</gene>
<dbReference type="InterPro" id="IPR006426">
    <property type="entry name" value="Asn_synth_AEB"/>
</dbReference>
<dbReference type="eggNOG" id="COG0367">
    <property type="taxonomic scope" value="Bacteria"/>
</dbReference>